<evidence type="ECO:0008006" key="4">
    <source>
        <dbReference type="Google" id="ProtNLM"/>
    </source>
</evidence>
<feature type="chain" id="PRO_5047072365" description="Lipoprotein" evidence="1">
    <location>
        <begin position="21"/>
        <end position="93"/>
    </location>
</feature>
<dbReference type="EMBL" id="LANA01000002">
    <property type="protein sequence ID" value="NMN67725.1"/>
    <property type="molecule type" value="Genomic_DNA"/>
</dbReference>
<keyword evidence="1" id="KW-0732">Signal</keyword>
<evidence type="ECO:0000313" key="3">
    <source>
        <dbReference type="Proteomes" id="UP001166004"/>
    </source>
</evidence>
<feature type="signal peptide" evidence="1">
    <location>
        <begin position="1"/>
        <end position="20"/>
    </location>
</feature>
<evidence type="ECO:0000256" key="1">
    <source>
        <dbReference type="SAM" id="SignalP"/>
    </source>
</evidence>
<evidence type="ECO:0000313" key="2">
    <source>
        <dbReference type="EMBL" id="NMN67725.1"/>
    </source>
</evidence>
<gene>
    <name evidence="2" type="ORF">VP91_00008740</name>
</gene>
<reference evidence="2 3" key="1">
    <citation type="submission" date="2019-07" db="EMBL/GenBank/DDBJ databases">
        <title>SAR11 Genome Evolution.</title>
        <authorList>
            <person name="Giovannoni S."/>
        </authorList>
    </citation>
    <scope>NUCLEOTIDE SEQUENCE [LARGE SCALE GENOMIC DNA]</scope>
    <source>
        <strain evidence="2 3">HTCC9565</strain>
    </source>
</reference>
<sequence>MINKNLFFSFFLILFLNNCAQNPVSLLGPAYTLGTTGNAYQAGLSYTTNKAINEITGKTTQKNIREILEPNINDDELQKFLKARIIKTRKLLD</sequence>
<accession>A0ABX1T4U4</accession>
<protein>
    <recommendedName>
        <fullName evidence="4">Lipoprotein</fullName>
    </recommendedName>
</protein>
<proteinExistence type="predicted"/>
<keyword evidence="3" id="KW-1185">Reference proteome</keyword>
<comment type="caution">
    <text evidence="2">The sequence shown here is derived from an EMBL/GenBank/DDBJ whole genome shotgun (WGS) entry which is preliminary data.</text>
</comment>
<name>A0ABX1T4U4_PELUQ</name>
<organism evidence="2 3">
    <name type="scientific">Pelagibacter ubique</name>
    <dbReference type="NCBI Taxonomy" id="198252"/>
    <lineage>
        <taxon>Bacteria</taxon>
        <taxon>Pseudomonadati</taxon>
        <taxon>Pseudomonadota</taxon>
        <taxon>Alphaproteobacteria</taxon>
        <taxon>Candidatus Pelagibacterales</taxon>
        <taxon>Candidatus Pelagibacteraceae</taxon>
        <taxon>Candidatus Pelagibacter</taxon>
    </lineage>
</organism>
<dbReference type="RefSeq" id="WP_169036234.1">
    <property type="nucleotide sequence ID" value="NZ_LANA01000002.1"/>
</dbReference>
<dbReference type="Proteomes" id="UP001166004">
    <property type="component" value="Unassembled WGS sequence"/>
</dbReference>